<proteinExistence type="predicted"/>
<feature type="coiled-coil region" evidence="4">
    <location>
        <begin position="114"/>
        <end position="141"/>
    </location>
</feature>
<evidence type="ECO:0000256" key="3">
    <source>
        <dbReference type="ARBA" id="ARBA00023163"/>
    </source>
</evidence>
<comment type="caution">
    <text evidence="6">The sequence shown here is derived from an EMBL/GenBank/DDBJ whole genome shotgun (WGS) entry which is preliminary data.</text>
</comment>
<name>A0ABT1SY82_9SPHI</name>
<dbReference type="InterPro" id="IPR036388">
    <property type="entry name" value="WH-like_DNA-bd_sf"/>
</dbReference>
<dbReference type="Gene3D" id="1.10.10.10">
    <property type="entry name" value="Winged helix-like DNA-binding domain superfamily/Winged helix DNA-binding domain"/>
    <property type="match status" value="1"/>
</dbReference>
<dbReference type="SUPFAM" id="SSF46785">
    <property type="entry name" value="Winged helix' DNA-binding domain"/>
    <property type="match status" value="1"/>
</dbReference>
<accession>A0ABT1SY82</accession>
<evidence type="ECO:0000256" key="2">
    <source>
        <dbReference type="ARBA" id="ARBA00023125"/>
    </source>
</evidence>
<keyword evidence="7" id="KW-1185">Reference proteome</keyword>
<dbReference type="EMBL" id="JANHOH010000001">
    <property type="protein sequence ID" value="MCQ6957237.1"/>
    <property type="molecule type" value="Genomic_DNA"/>
</dbReference>
<dbReference type="PANTHER" id="PTHR33204:SF37">
    <property type="entry name" value="HTH-TYPE TRANSCRIPTIONAL REGULATOR YODB"/>
    <property type="match status" value="1"/>
</dbReference>
<evidence type="ECO:0000256" key="1">
    <source>
        <dbReference type="ARBA" id="ARBA00023015"/>
    </source>
</evidence>
<keyword evidence="3" id="KW-0804">Transcription</keyword>
<keyword evidence="2" id="KW-0238">DNA-binding</keyword>
<keyword evidence="1" id="KW-0805">Transcription regulation</keyword>
<evidence type="ECO:0000256" key="4">
    <source>
        <dbReference type="SAM" id="Coils"/>
    </source>
</evidence>
<gene>
    <name evidence="6" type="ORF">NPE20_04690</name>
</gene>
<organism evidence="6 7">
    <name type="scientific">Mucilaginibacter aquariorum</name>
    <dbReference type="NCBI Taxonomy" id="2967225"/>
    <lineage>
        <taxon>Bacteria</taxon>
        <taxon>Pseudomonadati</taxon>
        <taxon>Bacteroidota</taxon>
        <taxon>Sphingobacteriia</taxon>
        <taxon>Sphingobacteriales</taxon>
        <taxon>Sphingobacteriaceae</taxon>
        <taxon>Mucilaginibacter</taxon>
    </lineage>
</organism>
<protein>
    <submittedName>
        <fullName evidence="6">Helix-turn-helix transcriptional regulator</fullName>
    </submittedName>
</protein>
<dbReference type="PANTHER" id="PTHR33204">
    <property type="entry name" value="TRANSCRIPTIONAL REGULATOR, MARR FAMILY"/>
    <property type="match status" value="1"/>
</dbReference>
<keyword evidence="4" id="KW-0175">Coiled coil</keyword>
<dbReference type="Pfam" id="PF01638">
    <property type="entry name" value="HxlR"/>
    <property type="match status" value="1"/>
</dbReference>
<dbReference type="InterPro" id="IPR002577">
    <property type="entry name" value="HTH_HxlR"/>
</dbReference>
<dbReference type="InterPro" id="IPR036390">
    <property type="entry name" value="WH_DNA-bd_sf"/>
</dbReference>
<evidence type="ECO:0000313" key="6">
    <source>
        <dbReference type="EMBL" id="MCQ6957237.1"/>
    </source>
</evidence>
<evidence type="ECO:0000259" key="5">
    <source>
        <dbReference type="PROSITE" id="PS51118"/>
    </source>
</evidence>
<reference evidence="6 7" key="1">
    <citation type="submission" date="2022-07" db="EMBL/GenBank/DDBJ databases">
        <title>Mucilaginibacter sp. JC4.</title>
        <authorList>
            <person name="Le V."/>
            <person name="Ko S.-R."/>
            <person name="Ahn C.-Y."/>
            <person name="Oh H.-M."/>
        </authorList>
    </citation>
    <scope>NUCLEOTIDE SEQUENCE [LARGE SCALE GENOMIC DNA]</scope>
    <source>
        <strain evidence="6 7">JC4</strain>
    </source>
</reference>
<dbReference type="RefSeq" id="WP_256537444.1">
    <property type="nucleotide sequence ID" value="NZ_JANHOH010000001.1"/>
</dbReference>
<evidence type="ECO:0000313" key="7">
    <source>
        <dbReference type="Proteomes" id="UP001204376"/>
    </source>
</evidence>
<sequence>MKSITPRSRCPISFSLDILGDKWILLILRDMIFAGKSSYNEFLQSAEKIATNILADRLNILESQKLVEKVVASDKRSKFTYILTEKSITLIPVILELSIWGLSNFPPETDPDLIIALESDREETIKKYKELARKRAEQQRKSSQAVL</sequence>
<dbReference type="PROSITE" id="PS51118">
    <property type="entry name" value="HTH_HXLR"/>
    <property type="match status" value="1"/>
</dbReference>
<dbReference type="Proteomes" id="UP001204376">
    <property type="component" value="Unassembled WGS sequence"/>
</dbReference>
<feature type="domain" description="HTH hxlR-type" evidence="5">
    <location>
        <begin position="10"/>
        <end position="109"/>
    </location>
</feature>